<feature type="chain" id="PRO_5047219747" evidence="3">
    <location>
        <begin position="35"/>
        <end position="279"/>
    </location>
</feature>
<feature type="region of interest" description="Disordered" evidence="2">
    <location>
        <begin position="95"/>
        <end position="160"/>
    </location>
</feature>
<proteinExistence type="inferred from homology"/>
<dbReference type="InterPro" id="IPR036779">
    <property type="entry name" value="LysM_dom_sf"/>
</dbReference>
<dbReference type="RefSeq" id="WP_302720691.1">
    <property type="nucleotide sequence ID" value="NZ_JAULRU010000172.1"/>
</dbReference>
<dbReference type="Gene3D" id="3.10.350.10">
    <property type="entry name" value="LysM domain"/>
    <property type="match status" value="1"/>
</dbReference>
<evidence type="ECO:0000313" key="5">
    <source>
        <dbReference type="EMBL" id="MDX6850717.1"/>
    </source>
</evidence>
<feature type="compositionally biased region" description="Low complexity" evidence="2">
    <location>
        <begin position="117"/>
        <end position="135"/>
    </location>
</feature>
<feature type="domain" description="LysM" evidence="4">
    <location>
        <begin position="46"/>
        <end position="90"/>
    </location>
</feature>
<dbReference type="Proteomes" id="UP001273505">
    <property type="component" value="Unassembled WGS sequence"/>
</dbReference>
<dbReference type="Pfam" id="PF01551">
    <property type="entry name" value="Peptidase_M23"/>
    <property type="match status" value="1"/>
</dbReference>
<gene>
    <name evidence="5" type="ORF">SCD92_15190</name>
</gene>
<feature type="compositionally biased region" description="Low complexity" evidence="2">
    <location>
        <begin position="142"/>
        <end position="153"/>
    </location>
</feature>
<protein>
    <submittedName>
        <fullName evidence="5">Peptidoglycan DD-metalloendopeptidase family protein</fullName>
    </submittedName>
</protein>
<dbReference type="InterPro" id="IPR050570">
    <property type="entry name" value="Cell_wall_metabolism_enzyme"/>
</dbReference>
<dbReference type="InterPro" id="IPR016047">
    <property type="entry name" value="M23ase_b-sheet_dom"/>
</dbReference>
<organism evidence="5 6">
    <name type="scientific">Gilvimarinus gilvus</name>
    <dbReference type="NCBI Taxonomy" id="3058038"/>
    <lineage>
        <taxon>Bacteria</taxon>
        <taxon>Pseudomonadati</taxon>
        <taxon>Pseudomonadota</taxon>
        <taxon>Gammaproteobacteria</taxon>
        <taxon>Cellvibrionales</taxon>
        <taxon>Cellvibrionaceae</taxon>
        <taxon>Gilvimarinus</taxon>
    </lineage>
</organism>
<dbReference type="InterPro" id="IPR018392">
    <property type="entry name" value="LysM"/>
</dbReference>
<evidence type="ECO:0000313" key="6">
    <source>
        <dbReference type="Proteomes" id="UP001273505"/>
    </source>
</evidence>
<comment type="caution">
    <text evidence="5">The sequence shown here is derived from an EMBL/GenBank/DDBJ whole genome shotgun (WGS) entry which is preliminary data.</text>
</comment>
<dbReference type="SMART" id="SM00257">
    <property type="entry name" value="LysM"/>
    <property type="match status" value="1"/>
</dbReference>
<evidence type="ECO:0000259" key="4">
    <source>
        <dbReference type="PROSITE" id="PS51782"/>
    </source>
</evidence>
<dbReference type="InterPro" id="IPR011055">
    <property type="entry name" value="Dup_hybrid_motif"/>
</dbReference>
<name>A0ABU4S0V3_9GAMM</name>
<dbReference type="CDD" id="cd00118">
    <property type="entry name" value="LysM"/>
    <property type="match status" value="1"/>
</dbReference>
<evidence type="ECO:0000256" key="2">
    <source>
        <dbReference type="SAM" id="MobiDB-lite"/>
    </source>
</evidence>
<evidence type="ECO:0000256" key="3">
    <source>
        <dbReference type="SAM" id="SignalP"/>
    </source>
</evidence>
<dbReference type="CDD" id="cd12797">
    <property type="entry name" value="M23_peptidase"/>
    <property type="match status" value="1"/>
</dbReference>
<dbReference type="SUPFAM" id="SSF51261">
    <property type="entry name" value="Duplicated hybrid motif"/>
    <property type="match status" value="1"/>
</dbReference>
<comment type="similarity">
    <text evidence="1">Belongs to the E.coli NlpD/Haemophilus LppB family.</text>
</comment>
<dbReference type="EMBL" id="JAXAFO010000030">
    <property type="protein sequence ID" value="MDX6850717.1"/>
    <property type="molecule type" value="Genomic_DNA"/>
</dbReference>
<keyword evidence="3" id="KW-0732">Signal</keyword>
<keyword evidence="6" id="KW-1185">Reference proteome</keyword>
<dbReference type="PANTHER" id="PTHR21666:SF263">
    <property type="entry name" value="MUREIN HYDROLASE ACTIVATOR NLPD"/>
    <property type="match status" value="1"/>
</dbReference>
<evidence type="ECO:0000256" key="1">
    <source>
        <dbReference type="ARBA" id="ARBA00038420"/>
    </source>
</evidence>
<dbReference type="Pfam" id="PF01476">
    <property type="entry name" value="LysM"/>
    <property type="match status" value="1"/>
</dbReference>
<dbReference type="PANTHER" id="PTHR21666">
    <property type="entry name" value="PEPTIDASE-RELATED"/>
    <property type="match status" value="1"/>
</dbReference>
<reference evidence="5 6" key="1">
    <citation type="submission" date="2023-11" db="EMBL/GenBank/DDBJ databases">
        <title>Gilvimarinus fulvus sp. nov., isolated from the surface of Kelp.</title>
        <authorList>
            <person name="Sun Y.Y."/>
            <person name="Gong Y."/>
            <person name="Du Z.J."/>
        </authorList>
    </citation>
    <scope>NUCLEOTIDE SEQUENCE [LARGE SCALE GENOMIC DNA]</scope>
    <source>
        <strain evidence="5 6">SDUM040013</strain>
    </source>
</reference>
<feature type="signal peptide" evidence="3">
    <location>
        <begin position="1"/>
        <end position="34"/>
    </location>
</feature>
<sequence>MLLAVVQKWHLIKLFTILNMLILAACSSAPPAQVADRDQPPTRKILIHTVAPNETLFSIAWRYGLDYRQLARHNGIGAPYTIYASQQLRLDISDASKRKPPPSIAKRSAAPKPPPETKTTSTAATRNANRAQSSAGRSENRTTSAQTSAPPSTIRGPISWQWPSRGNVIAGYSSSGGLNKGIDIGGKLGEPVVAAAGGHVVYAGSGLRGYGKLVIVKHNDTYLSAYAHNRALNVKEGQSVKAGQQIAELGSSGTDKEKLHFEIRRDGKPVNPLKYLPGR</sequence>
<dbReference type="PROSITE" id="PS51782">
    <property type="entry name" value="LYSM"/>
    <property type="match status" value="1"/>
</dbReference>
<accession>A0ABU4S0V3</accession>
<dbReference type="Gene3D" id="2.70.70.10">
    <property type="entry name" value="Glucose Permease (Domain IIA)"/>
    <property type="match status" value="1"/>
</dbReference>